<evidence type="ECO:0000313" key="3">
    <source>
        <dbReference type="Proteomes" id="UP001548590"/>
    </source>
</evidence>
<dbReference type="EMBL" id="JBEWLZ010000015">
    <property type="protein sequence ID" value="MET1491767.1"/>
    <property type="molecule type" value="Genomic_DNA"/>
</dbReference>
<feature type="domain" description="SnoaL-like" evidence="1">
    <location>
        <begin position="10"/>
        <end position="105"/>
    </location>
</feature>
<proteinExistence type="predicted"/>
<dbReference type="InterPro" id="IPR037401">
    <property type="entry name" value="SnoaL-like"/>
</dbReference>
<organism evidence="2 3">
    <name type="scientific">Uliginosibacterium paludis</name>
    <dbReference type="NCBI Taxonomy" id="1615952"/>
    <lineage>
        <taxon>Bacteria</taxon>
        <taxon>Pseudomonadati</taxon>
        <taxon>Pseudomonadota</taxon>
        <taxon>Betaproteobacteria</taxon>
        <taxon>Rhodocyclales</taxon>
        <taxon>Zoogloeaceae</taxon>
        <taxon>Uliginosibacterium</taxon>
    </lineage>
</organism>
<comment type="caution">
    <text evidence="2">The sequence shown here is derived from an EMBL/GenBank/DDBJ whole genome shotgun (WGS) entry which is preliminary data.</text>
</comment>
<dbReference type="SUPFAM" id="SSF54427">
    <property type="entry name" value="NTF2-like"/>
    <property type="match status" value="1"/>
</dbReference>
<gene>
    <name evidence="2" type="ORF">ABVT11_18150</name>
</gene>
<evidence type="ECO:0000313" key="2">
    <source>
        <dbReference type="EMBL" id="MET1491767.1"/>
    </source>
</evidence>
<sequence>MTYPDPISTVREFWRLMASNDFPSVAAVLAPDFILEWPQSRERVRGAERFVRLNQEYPAHGPWQFEIRRLIGSGASVVSEVAITDGVQSATAISFFTIREGRISHLLEYWPDPYPAPANRAHLVEAMD</sequence>
<dbReference type="InterPro" id="IPR032710">
    <property type="entry name" value="NTF2-like_dom_sf"/>
</dbReference>
<dbReference type="RefSeq" id="WP_345929853.1">
    <property type="nucleotide sequence ID" value="NZ_JBDIVF010000012.1"/>
</dbReference>
<name>A0ABV2CV25_9RHOO</name>
<reference evidence="2 3" key="1">
    <citation type="submission" date="2024-07" db="EMBL/GenBank/DDBJ databases">
        <title>Uliginosibacterium paludis KCTC:42655.</title>
        <authorList>
            <person name="Kim M.K."/>
        </authorList>
    </citation>
    <scope>NUCLEOTIDE SEQUENCE [LARGE SCALE GENOMIC DNA]</scope>
    <source>
        <strain evidence="2 3">KCTC 42655</strain>
    </source>
</reference>
<dbReference type="Pfam" id="PF12680">
    <property type="entry name" value="SnoaL_2"/>
    <property type="match status" value="1"/>
</dbReference>
<keyword evidence="3" id="KW-1185">Reference proteome</keyword>
<dbReference type="Gene3D" id="3.10.450.50">
    <property type="match status" value="1"/>
</dbReference>
<protein>
    <submittedName>
        <fullName evidence="2">Nuclear transport factor 2 family protein</fullName>
    </submittedName>
</protein>
<evidence type="ECO:0000259" key="1">
    <source>
        <dbReference type="Pfam" id="PF12680"/>
    </source>
</evidence>
<dbReference type="Proteomes" id="UP001548590">
    <property type="component" value="Unassembled WGS sequence"/>
</dbReference>
<accession>A0ABV2CV25</accession>